<name>A0A2N9ESI0_FAGSY</name>
<dbReference type="Pfam" id="PF07727">
    <property type="entry name" value="RVT_2"/>
    <property type="match status" value="1"/>
</dbReference>
<dbReference type="EMBL" id="OIVN01000278">
    <property type="protein sequence ID" value="SPC77534.1"/>
    <property type="molecule type" value="Genomic_DNA"/>
</dbReference>
<dbReference type="CDD" id="cd09272">
    <property type="entry name" value="RNase_HI_RT_Ty1"/>
    <property type="match status" value="1"/>
</dbReference>
<keyword evidence="2" id="KW-0378">Hydrolase</keyword>
<feature type="domain" description="Integrase catalytic" evidence="3">
    <location>
        <begin position="37"/>
        <end position="213"/>
    </location>
</feature>
<dbReference type="Pfam" id="PF00665">
    <property type="entry name" value="rve"/>
    <property type="match status" value="1"/>
</dbReference>
<dbReference type="InterPro" id="IPR057670">
    <property type="entry name" value="SH3_retrovirus"/>
</dbReference>
<dbReference type="GO" id="GO:0003676">
    <property type="term" value="F:nucleic acid binding"/>
    <property type="evidence" value="ECO:0007669"/>
    <property type="project" value="InterPro"/>
</dbReference>
<evidence type="ECO:0000256" key="2">
    <source>
        <dbReference type="ARBA" id="ARBA00022801"/>
    </source>
</evidence>
<dbReference type="PANTHER" id="PTHR42648:SF28">
    <property type="entry name" value="TRANSPOSON-ENCODED PROTEIN WITH RIBONUCLEASE H-LIKE AND RETROVIRUS ZINC FINGER-LIKE DOMAINS"/>
    <property type="match status" value="1"/>
</dbReference>
<dbReference type="InterPro" id="IPR036397">
    <property type="entry name" value="RNaseH_sf"/>
</dbReference>
<dbReference type="PROSITE" id="PS50994">
    <property type="entry name" value="INTEGRASE"/>
    <property type="match status" value="1"/>
</dbReference>
<dbReference type="GO" id="GO:0015074">
    <property type="term" value="P:DNA integration"/>
    <property type="evidence" value="ECO:0007669"/>
    <property type="project" value="InterPro"/>
</dbReference>
<dbReference type="PANTHER" id="PTHR42648">
    <property type="entry name" value="TRANSPOSASE, PUTATIVE-RELATED"/>
    <property type="match status" value="1"/>
</dbReference>
<organism evidence="4">
    <name type="scientific">Fagus sylvatica</name>
    <name type="common">Beechnut</name>
    <dbReference type="NCBI Taxonomy" id="28930"/>
    <lineage>
        <taxon>Eukaryota</taxon>
        <taxon>Viridiplantae</taxon>
        <taxon>Streptophyta</taxon>
        <taxon>Embryophyta</taxon>
        <taxon>Tracheophyta</taxon>
        <taxon>Spermatophyta</taxon>
        <taxon>Magnoliopsida</taxon>
        <taxon>eudicotyledons</taxon>
        <taxon>Gunneridae</taxon>
        <taxon>Pentapetalae</taxon>
        <taxon>rosids</taxon>
        <taxon>fabids</taxon>
        <taxon>Fagales</taxon>
        <taxon>Fagaceae</taxon>
        <taxon>Fagus</taxon>
    </lineage>
</organism>
<sequence length="732" mass="83030">MERLTRNGILDSLNFSDFHTCVDCVKGKLTRARKKGVTRSEGLLEIIHTDICGPFTPSTLGGYRYFITFIDDFSRYGYIFLIHEKSEALDMFKIYKAEIELKQEKKIKIVRSDRGGEFYGRYGEAGQIPGPFAKFLQECGVDAQYTMPGEPQQNGVVERRNRTLMDMVRSMMSNTFLPTFLWGDALKTATYILNRVPSKSMPKTPFELWCGHKPSLSHFRIWGCLAEVRPYDPSLKKLDPRSVSGYFIGYANKSKGYRFYCPSYLMRIVESKCAVFLEGDIVNEVVQPSRFAFEEERVAIPVPPSLESAVSLPLTEHVDEAIPIVIKAQPIDDALLRRSQRSRKPTILDDYMGYLQEHEFDIGVVDDPLSYSQAIQSSQSTKWIDAMVDELKSMENNNVWDLVDLPNGCRPIGCKWVFKTKKDSTGKIESNDLGLLCETKRFLFDNFEMKDLGEASFVLGIEIHRDRSRGILGLSQKSYINRVLERFNMSTCSAGDAPVVKGDKLSKLQCPQNDLERNEMKKIPYASAVGSLMFQSDPGMDHWRAAKKVLRYLQRTKDFMLTYRRSDLLKVIGYADADYAGCANDLKSTSGYVFMLAGGAISWKSVKQTLTASSTMQAEYVACYEATLQAVWLRNFISRLEIVDSISKPLTIYNDNSAAVCFSKNNKRSSGSKHMHIKYLVVREKILELQTSIIHIATEEMIADPLTKGLPPKVFKEHVTHMGLVESFDVFG</sequence>
<dbReference type="InterPro" id="IPR012337">
    <property type="entry name" value="RNaseH-like_sf"/>
</dbReference>
<dbReference type="GO" id="GO:0046872">
    <property type="term" value="F:metal ion binding"/>
    <property type="evidence" value="ECO:0007669"/>
    <property type="project" value="UniProtKB-KW"/>
</dbReference>
<dbReference type="InterPro" id="IPR001584">
    <property type="entry name" value="Integrase_cat-core"/>
</dbReference>
<dbReference type="InterPro" id="IPR039537">
    <property type="entry name" value="Retrotran_Ty1/copia-like"/>
</dbReference>
<gene>
    <name evidence="4" type="ORF">FSB_LOCUS5416</name>
</gene>
<keyword evidence="1" id="KW-0479">Metal-binding</keyword>
<reference evidence="4" key="1">
    <citation type="submission" date="2018-02" db="EMBL/GenBank/DDBJ databases">
        <authorList>
            <person name="Cohen D.B."/>
            <person name="Kent A.D."/>
        </authorList>
    </citation>
    <scope>NUCLEOTIDE SEQUENCE</scope>
</reference>
<dbReference type="GO" id="GO:0016787">
    <property type="term" value="F:hydrolase activity"/>
    <property type="evidence" value="ECO:0007669"/>
    <property type="project" value="UniProtKB-KW"/>
</dbReference>
<dbReference type="Gene3D" id="3.30.420.10">
    <property type="entry name" value="Ribonuclease H-like superfamily/Ribonuclease H"/>
    <property type="match status" value="1"/>
</dbReference>
<protein>
    <recommendedName>
        <fullName evidence="3">Integrase catalytic domain-containing protein</fullName>
    </recommendedName>
</protein>
<dbReference type="Pfam" id="PF25597">
    <property type="entry name" value="SH3_retrovirus"/>
    <property type="match status" value="1"/>
</dbReference>
<dbReference type="SUPFAM" id="SSF53098">
    <property type="entry name" value="Ribonuclease H-like"/>
    <property type="match status" value="1"/>
</dbReference>
<evidence type="ECO:0000313" key="4">
    <source>
        <dbReference type="EMBL" id="SPC77534.1"/>
    </source>
</evidence>
<evidence type="ECO:0000256" key="1">
    <source>
        <dbReference type="ARBA" id="ARBA00022723"/>
    </source>
</evidence>
<evidence type="ECO:0000259" key="3">
    <source>
        <dbReference type="PROSITE" id="PS50994"/>
    </source>
</evidence>
<accession>A0A2N9ESI0</accession>
<dbReference type="InterPro" id="IPR013103">
    <property type="entry name" value="RVT_2"/>
</dbReference>
<proteinExistence type="predicted"/>
<dbReference type="AlphaFoldDB" id="A0A2N9ESI0"/>